<dbReference type="Gene3D" id="3.90.70.10">
    <property type="entry name" value="Cysteine proteinases"/>
    <property type="match status" value="1"/>
</dbReference>
<dbReference type="GO" id="GO:0006508">
    <property type="term" value="P:proteolysis"/>
    <property type="evidence" value="ECO:0007669"/>
    <property type="project" value="UniProtKB-KW"/>
</dbReference>
<protein>
    <recommendedName>
        <fullName evidence="9">Peptidase C1A papain C-terminal domain-containing protein</fullName>
    </recommendedName>
</protein>
<evidence type="ECO:0000313" key="11">
    <source>
        <dbReference type="EMBL" id="KFD68609.1"/>
    </source>
</evidence>
<dbReference type="AlphaFoldDB" id="A0A085NGL3"/>
<evidence type="ECO:0000259" key="9">
    <source>
        <dbReference type="SMART" id="SM00645"/>
    </source>
</evidence>
<dbReference type="Proteomes" id="UP000030764">
    <property type="component" value="Unassembled WGS sequence"/>
</dbReference>
<evidence type="ECO:0000256" key="4">
    <source>
        <dbReference type="ARBA" id="ARBA00022801"/>
    </source>
</evidence>
<keyword evidence="2" id="KW-0645">Protease</keyword>
<evidence type="ECO:0000313" key="12">
    <source>
        <dbReference type="Proteomes" id="UP000030764"/>
    </source>
</evidence>
<evidence type="ECO:0000256" key="1">
    <source>
        <dbReference type="ARBA" id="ARBA00008455"/>
    </source>
</evidence>
<dbReference type="PROSITE" id="PS00640">
    <property type="entry name" value="THIOL_PROTEASE_ASN"/>
    <property type="match status" value="1"/>
</dbReference>
<feature type="signal peptide" evidence="8">
    <location>
        <begin position="1"/>
        <end position="18"/>
    </location>
</feature>
<sequence length="347" mass="39137">MVYMMTVLTATLFSVTRGGEYETIYAELMKKNYKPTTWKMGLNPVFSSKSLKQVSSFLGDLTLLRNESNGPLKTEITEKIDLPTNFDARTHWPYCKYVGLIRDQSNCGSCWAVSSASVITDRHCIVSNGFEQPYISDEQLLACCKSCGFGCEGGYPLEAFEFWVHNGLVTGGPYGDRKSCMPYEIQPCEESEDTAETPLCKEKCVDGYAIDKDDDTFYGKSFHYLKTNETLIRQEIYQNGPVEASFAVYTDFLFYISGIYTYTAGGRIGGHAVRIIGWGEENGVPYWLVANSWGETFGEHGLFRIKRGSNECFIESRVIGGIAKRRLPDVRAQQQKSMPRQSIRKQN</sequence>
<keyword evidence="6" id="KW-0865">Zymogen</keyword>
<dbReference type="InterPro" id="IPR025660">
    <property type="entry name" value="Pept_his_AS"/>
</dbReference>
<evidence type="ECO:0000256" key="7">
    <source>
        <dbReference type="ARBA" id="ARBA00023157"/>
    </source>
</evidence>
<dbReference type="InterPro" id="IPR013128">
    <property type="entry name" value="Peptidase_C1A"/>
</dbReference>
<evidence type="ECO:0000313" key="10">
    <source>
        <dbReference type="EMBL" id="KFD58643.1"/>
    </source>
</evidence>
<dbReference type="MEROPS" id="C01.133"/>
<dbReference type="FunFam" id="3.90.70.10:FF:000031">
    <property type="entry name" value="Cathepsin B"/>
    <property type="match status" value="1"/>
</dbReference>
<keyword evidence="12" id="KW-1185">Reference proteome</keyword>
<dbReference type="PROSITE" id="PS00639">
    <property type="entry name" value="THIOL_PROTEASE_HIS"/>
    <property type="match status" value="1"/>
</dbReference>
<dbReference type="PRINTS" id="PR00705">
    <property type="entry name" value="PAPAIN"/>
</dbReference>
<keyword evidence="7" id="KW-1015">Disulfide bond</keyword>
<accession>A0A085NGL3</accession>
<dbReference type="EMBL" id="KL363183">
    <property type="protein sequence ID" value="KFD58643.1"/>
    <property type="molecule type" value="Genomic_DNA"/>
</dbReference>
<dbReference type="PANTHER" id="PTHR12411">
    <property type="entry name" value="CYSTEINE PROTEASE FAMILY C1-RELATED"/>
    <property type="match status" value="1"/>
</dbReference>
<dbReference type="Pfam" id="PF00112">
    <property type="entry name" value="Peptidase_C1"/>
    <property type="match status" value="1"/>
</dbReference>
<dbReference type="InterPro" id="IPR000668">
    <property type="entry name" value="Peptidase_C1A_C"/>
</dbReference>
<evidence type="ECO:0000256" key="5">
    <source>
        <dbReference type="ARBA" id="ARBA00022807"/>
    </source>
</evidence>
<keyword evidence="4" id="KW-0378">Hydrolase</keyword>
<evidence type="ECO:0000256" key="8">
    <source>
        <dbReference type="SAM" id="SignalP"/>
    </source>
</evidence>
<dbReference type="Proteomes" id="UP000030758">
    <property type="component" value="Unassembled WGS sequence"/>
</dbReference>
<feature type="chain" id="PRO_5009025115" description="Peptidase C1A papain C-terminal domain-containing protein" evidence="8">
    <location>
        <begin position="19"/>
        <end position="347"/>
    </location>
</feature>
<dbReference type="InterPro" id="IPR038765">
    <property type="entry name" value="Papain-like_cys_pep_sf"/>
</dbReference>
<evidence type="ECO:0000256" key="3">
    <source>
        <dbReference type="ARBA" id="ARBA00022729"/>
    </source>
</evidence>
<dbReference type="InterPro" id="IPR025661">
    <property type="entry name" value="Pept_asp_AS"/>
</dbReference>
<evidence type="ECO:0000256" key="2">
    <source>
        <dbReference type="ARBA" id="ARBA00022670"/>
    </source>
</evidence>
<gene>
    <name evidence="10" type="ORF">M513_00336</name>
    <name evidence="11" type="ORF">M514_00336</name>
</gene>
<comment type="similarity">
    <text evidence="1">Belongs to the peptidase C1 family.</text>
</comment>
<keyword evidence="3 8" id="KW-0732">Signal</keyword>
<keyword evidence="5" id="KW-0788">Thiol protease</keyword>
<dbReference type="EMBL" id="KL367503">
    <property type="protein sequence ID" value="KFD68609.1"/>
    <property type="molecule type" value="Genomic_DNA"/>
</dbReference>
<dbReference type="SMART" id="SM00645">
    <property type="entry name" value="Pept_C1"/>
    <property type="match status" value="1"/>
</dbReference>
<name>A0A085NGL3_9BILA</name>
<dbReference type="GO" id="GO:0008234">
    <property type="term" value="F:cysteine-type peptidase activity"/>
    <property type="evidence" value="ECO:0007669"/>
    <property type="project" value="UniProtKB-KW"/>
</dbReference>
<feature type="domain" description="Peptidase C1A papain C-terminal" evidence="9">
    <location>
        <begin position="82"/>
        <end position="322"/>
    </location>
</feature>
<dbReference type="InterPro" id="IPR000169">
    <property type="entry name" value="Pept_cys_AS"/>
</dbReference>
<dbReference type="CDD" id="cd02620">
    <property type="entry name" value="Peptidase_C1A_CathepsinB"/>
    <property type="match status" value="1"/>
</dbReference>
<organism evidence="11">
    <name type="scientific">Trichuris suis</name>
    <name type="common">pig whipworm</name>
    <dbReference type="NCBI Taxonomy" id="68888"/>
    <lineage>
        <taxon>Eukaryota</taxon>
        <taxon>Metazoa</taxon>
        <taxon>Ecdysozoa</taxon>
        <taxon>Nematoda</taxon>
        <taxon>Enoplea</taxon>
        <taxon>Dorylaimia</taxon>
        <taxon>Trichinellida</taxon>
        <taxon>Trichuridae</taxon>
        <taxon>Trichuris</taxon>
    </lineage>
</organism>
<evidence type="ECO:0000256" key="6">
    <source>
        <dbReference type="ARBA" id="ARBA00023145"/>
    </source>
</evidence>
<reference evidence="11 12" key="1">
    <citation type="journal article" date="2014" name="Nat. Genet.">
        <title>Genome and transcriptome of the porcine whipworm Trichuris suis.</title>
        <authorList>
            <person name="Jex A.R."/>
            <person name="Nejsum P."/>
            <person name="Schwarz E.M."/>
            <person name="Hu L."/>
            <person name="Young N.D."/>
            <person name="Hall R.S."/>
            <person name="Korhonen P.K."/>
            <person name="Liao S."/>
            <person name="Thamsborg S."/>
            <person name="Xia J."/>
            <person name="Xu P."/>
            <person name="Wang S."/>
            <person name="Scheerlinck J.P."/>
            <person name="Hofmann A."/>
            <person name="Sternberg P.W."/>
            <person name="Wang J."/>
            <person name="Gasser R.B."/>
        </authorList>
    </citation>
    <scope>NUCLEOTIDE SEQUENCE [LARGE SCALE GENOMIC DNA]</scope>
    <source>
        <strain evidence="11">DCEP-RM93F</strain>
        <strain evidence="10">DCEP-RM93M</strain>
    </source>
</reference>
<dbReference type="SUPFAM" id="SSF54001">
    <property type="entry name" value="Cysteine proteinases"/>
    <property type="match status" value="1"/>
</dbReference>
<dbReference type="PROSITE" id="PS00139">
    <property type="entry name" value="THIOL_PROTEASE_CYS"/>
    <property type="match status" value="1"/>
</dbReference>
<proteinExistence type="inferred from homology"/>